<dbReference type="AlphaFoldDB" id="A0AA35VJF0"/>
<keyword evidence="2" id="KW-1185">Reference proteome</keyword>
<name>A0AA35VJF0_LACSI</name>
<gene>
    <name evidence="1" type="ORF">LSALG_LOCUS2807</name>
</gene>
<dbReference type="EMBL" id="OX465086">
    <property type="protein sequence ID" value="CAI9262047.1"/>
    <property type="molecule type" value="Genomic_DNA"/>
</dbReference>
<evidence type="ECO:0000313" key="1">
    <source>
        <dbReference type="EMBL" id="CAI9262047.1"/>
    </source>
</evidence>
<organism evidence="1 2">
    <name type="scientific">Lactuca saligna</name>
    <name type="common">Willowleaf lettuce</name>
    <dbReference type="NCBI Taxonomy" id="75948"/>
    <lineage>
        <taxon>Eukaryota</taxon>
        <taxon>Viridiplantae</taxon>
        <taxon>Streptophyta</taxon>
        <taxon>Embryophyta</taxon>
        <taxon>Tracheophyta</taxon>
        <taxon>Spermatophyta</taxon>
        <taxon>Magnoliopsida</taxon>
        <taxon>eudicotyledons</taxon>
        <taxon>Gunneridae</taxon>
        <taxon>Pentapetalae</taxon>
        <taxon>asterids</taxon>
        <taxon>campanulids</taxon>
        <taxon>Asterales</taxon>
        <taxon>Asteraceae</taxon>
        <taxon>Cichorioideae</taxon>
        <taxon>Cichorieae</taxon>
        <taxon>Lactucinae</taxon>
        <taxon>Lactuca</taxon>
    </lineage>
</organism>
<reference evidence="1" key="1">
    <citation type="submission" date="2023-04" db="EMBL/GenBank/DDBJ databases">
        <authorList>
            <person name="Vijverberg K."/>
            <person name="Xiong W."/>
            <person name="Schranz E."/>
        </authorList>
    </citation>
    <scope>NUCLEOTIDE SEQUENCE</scope>
</reference>
<evidence type="ECO:0000313" key="2">
    <source>
        <dbReference type="Proteomes" id="UP001177003"/>
    </source>
</evidence>
<dbReference type="Proteomes" id="UP001177003">
    <property type="component" value="Chromosome 0"/>
</dbReference>
<accession>A0AA35VJF0</accession>
<protein>
    <submittedName>
        <fullName evidence="1">Uncharacterized protein</fullName>
    </submittedName>
</protein>
<sequence length="129" mass="14431">MKLNESNNGGDSSPPEINTSTQIEYVASPQQWCVFIVLDAIEEEKTKIPRSHKVYKLKVTKMEIPVRGKVGGSFNGGPIGIKFPVRARMEVRYSSGRSGGGEEERQILISNGNTFRRCGRLRLFLKIAF</sequence>
<proteinExistence type="predicted"/>